<name>A0A6J5EL65_9BURK</name>
<evidence type="ECO:0000313" key="2">
    <source>
        <dbReference type="Proteomes" id="UP000494329"/>
    </source>
</evidence>
<gene>
    <name evidence="1" type="ORF">LMG29739_04842</name>
</gene>
<evidence type="ECO:0000313" key="1">
    <source>
        <dbReference type="EMBL" id="CAB3766477.1"/>
    </source>
</evidence>
<organism evidence="1 2">
    <name type="scientific">Paraburkholderia solisilvae</name>
    <dbReference type="NCBI Taxonomy" id="624376"/>
    <lineage>
        <taxon>Bacteria</taxon>
        <taxon>Pseudomonadati</taxon>
        <taxon>Pseudomonadota</taxon>
        <taxon>Betaproteobacteria</taxon>
        <taxon>Burkholderiales</taxon>
        <taxon>Burkholderiaceae</taxon>
        <taxon>Paraburkholderia</taxon>
    </lineage>
</organism>
<dbReference type="Pfam" id="PF18742">
    <property type="entry name" value="DpnII-MboI"/>
    <property type="match status" value="1"/>
</dbReference>
<sequence length="164" mass="18745">MRSTHAAPDAPTAPDRIEALYQIGARFHLVAKQLRIRRQDRPTLDVNDEYDVQDLFHALLRLAFDDVRPEEWTPSYAGASSRVDFLLPEIEAVVEIKKSREGLNARHLGEQLIVDIAKYKKHPNCRTLFCFVYDPDGRINNPRGIENDLNATQDELTVRVLIAP</sequence>
<proteinExistence type="predicted"/>
<reference evidence="1 2" key="1">
    <citation type="submission" date="2020-04" db="EMBL/GenBank/DDBJ databases">
        <authorList>
            <person name="De Canck E."/>
        </authorList>
    </citation>
    <scope>NUCLEOTIDE SEQUENCE [LARGE SCALE GENOMIC DNA]</scope>
    <source>
        <strain evidence="1 2">LMG 29739</strain>
    </source>
</reference>
<keyword evidence="2" id="KW-1185">Reference proteome</keyword>
<protein>
    <submittedName>
        <fullName evidence="1">Uncharacterized protein</fullName>
    </submittedName>
</protein>
<dbReference type="Proteomes" id="UP000494329">
    <property type="component" value="Unassembled WGS sequence"/>
</dbReference>
<dbReference type="AlphaFoldDB" id="A0A6J5EL65"/>
<dbReference type="EMBL" id="CADIKF010000046">
    <property type="protein sequence ID" value="CAB3766477.1"/>
    <property type="molecule type" value="Genomic_DNA"/>
</dbReference>
<accession>A0A6J5EL65</accession>